<dbReference type="AlphaFoldDB" id="A0A0D2PV00"/>
<reference evidence="2" key="1">
    <citation type="submission" date="2014-04" db="EMBL/GenBank/DDBJ databases">
        <title>Evolutionary Origins and Diversification of the Mycorrhizal Mutualists.</title>
        <authorList>
            <consortium name="DOE Joint Genome Institute"/>
            <consortium name="Mycorrhizal Genomics Consortium"/>
            <person name="Kohler A."/>
            <person name="Kuo A."/>
            <person name="Nagy L.G."/>
            <person name="Floudas D."/>
            <person name="Copeland A."/>
            <person name="Barry K.W."/>
            <person name="Cichocki N."/>
            <person name="Veneault-Fourrey C."/>
            <person name="LaButti K."/>
            <person name="Lindquist E.A."/>
            <person name="Lipzen A."/>
            <person name="Lundell T."/>
            <person name="Morin E."/>
            <person name="Murat C."/>
            <person name="Riley R."/>
            <person name="Ohm R."/>
            <person name="Sun H."/>
            <person name="Tunlid A."/>
            <person name="Henrissat B."/>
            <person name="Grigoriev I.V."/>
            <person name="Hibbett D.S."/>
            <person name="Martin F."/>
        </authorList>
    </citation>
    <scope>NUCLEOTIDE SEQUENCE [LARGE SCALE GENOMIC DNA]</scope>
    <source>
        <strain evidence="2">FD-334 SS-4</strain>
    </source>
</reference>
<accession>A0A0D2PV00</accession>
<protein>
    <submittedName>
        <fullName evidence="1">Uncharacterized protein</fullName>
    </submittedName>
</protein>
<name>A0A0D2PV00_HYPSF</name>
<organism evidence="1 2">
    <name type="scientific">Hypholoma sublateritium (strain FD-334 SS-4)</name>
    <dbReference type="NCBI Taxonomy" id="945553"/>
    <lineage>
        <taxon>Eukaryota</taxon>
        <taxon>Fungi</taxon>
        <taxon>Dikarya</taxon>
        <taxon>Basidiomycota</taxon>
        <taxon>Agaricomycotina</taxon>
        <taxon>Agaricomycetes</taxon>
        <taxon>Agaricomycetidae</taxon>
        <taxon>Agaricales</taxon>
        <taxon>Agaricineae</taxon>
        <taxon>Strophariaceae</taxon>
        <taxon>Hypholoma</taxon>
    </lineage>
</organism>
<gene>
    <name evidence="1" type="ORF">HYPSUDRAFT_201428</name>
</gene>
<dbReference type="OrthoDB" id="1937984at2759"/>
<dbReference type="EMBL" id="KN817543">
    <property type="protein sequence ID" value="KJA23410.1"/>
    <property type="molecule type" value="Genomic_DNA"/>
</dbReference>
<proteinExistence type="predicted"/>
<evidence type="ECO:0000313" key="2">
    <source>
        <dbReference type="Proteomes" id="UP000054270"/>
    </source>
</evidence>
<evidence type="ECO:0000313" key="1">
    <source>
        <dbReference type="EMBL" id="KJA23410.1"/>
    </source>
</evidence>
<sequence>MGRHPARVNGHMVCMRPELTNWPITGMTPSMEATEVLVPQRQHLSTLQQLDKQTSCRMAFNNPLFKLARGCAETPKEDCAWAHFNAEYGQHLPVDLQLCFSIANAPTAWEIAPVK</sequence>
<dbReference type="Proteomes" id="UP000054270">
    <property type="component" value="Unassembled WGS sequence"/>
</dbReference>
<keyword evidence="2" id="KW-1185">Reference proteome</keyword>